<evidence type="ECO:0000256" key="12">
    <source>
        <dbReference type="ARBA" id="ARBA00033376"/>
    </source>
</evidence>
<comment type="similarity">
    <text evidence="3">Belongs to the class-I aminoacyl-tRNA synthetase family. MshC subfamily.</text>
</comment>
<comment type="catalytic activity">
    <reaction evidence="13">
        <text>1D-myo-inositol 2-amino-2-deoxy-alpha-D-glucopyranoside + L-cysteine + ATP = 1D-myo-inositol 2-(L-cysteinylamino)-2-deoxy-alpha-D-glucopyranoside + AMP + diphosphate + H(+)</text>
        <dbReference type="Rhea" id="RHEA:26176"/>
        <dbReference type="ChEBI" id="CHEBI:15378"/>
        <dbReference type="ChEBI" id="CHEBI:30616"/>
        <dbReference type="ChEBI" id="CHEBI:33019"/>
        <dbReference type="ChEBI" id="CHEBI:35235"/>
        <dbReference type="ChEBI" id="CHEBI:58886"/>
        <dbReference type="ChEBI" id="CHEBI:58887"/>
        <dbReference type="ChEBI" id="CHEBI:456215"/>
        <dbReference type="EC" id="6.3.1.13"/>
    </reaction>
</comment>
<gene>
    <name evidence="15" type="ORF">FHX76_000662</name>
</gene>
<dbReference type="GO" id="GO:0005829">
    <property type="term" value="C:cytosol"/>
    <property type="evidence" value="ECO:0007669"/>
    <property type="project" value="TreeGrafter"/>
</dbReference>
<evidence type="ECO:0000313" key="16">
    <source>
        <dbReference type="Proteomes" id="UP000541033"/>
    </source>
</evidence>
<dbReference type="InterPro" id="IPR017812">
    <property type="entry name" value="Mycothiol_ligase_MshC"/>
</dbReference>
<sequence>MQSWSAPVVPVLPGSGLVPVIFDTSTQRLVPSTDEPAVATLYVCGITPYDATHIGHAATYLAYDLLLRAWRDAGLETRYGQNITDIDDPLLERADATGVNWEDLAAEQIDLFREDMAALSMLPPDAYVGVTEQIDAIADGVKRLEDSGFAYRVAVEGTQGDLYFDSHETLTPGWTVGSTTPYDRPELDELSAERGGDPLRDGKRDPIDPLLWRAERAGEPAWDSPVGRGRPGWHIECSVIAVDALGSNISVQGGGYDLVFPHHDFSAGHALALNGQPLAKVFNHVALVAYEGEKMSKSRGNLVFVSKLRRSGVHPSVIRLAIMASHYRTAWEWTDARLGEATDRFALWMRAFSPSADGQGANGPAVDAGQLLNNIRVSLANDLDAASAIGAIDAAAHQALAGGVDDVALVRSSIMALLGVDLADTSNLAPAA</sequence>
<keyword evidence="16" id="KW-1185">Reference proteome</keyword>
<dbReference type="InterPro" id="IPR014729">
    <property type="entry name" value="Rossmann-like_a/b/a_fold"/>
</dbReference>
<dbReference type="PANTHER" id="PTHR10890">
    <property type="entry name" value="CYSTEINYL-TRNA SYNTHETASE"/>
    <property type="match status" value="1"/>
</dbReference>
<dbReference type="Gene3D" id="3.40.50.620">
    <property type="entry name" value="HUPs"/>
    <property type="match status" value="1"/>
</dbReference>
<dbReference type="GO" id="GO:0035446">
    <property type="term" value="F:cysteine-glucosaminylinositol ligase activity"/>
    <property type="evidence" value="ECO:0007669"/>
    <property type="project" value="UniProtKB-EC"/>
</dbReference>
<dbReference type="Pfam" id="PF01406">
    <property type="entry name" value="tRNA-synt_1e"/>
    <property type="match status" value="1"/>
</dbReference>
<protein>
    <recommendedName>
        <fullName evidence="6">L-cysteine:1D-myo-inositol 2-amino-2-deoxy-alpha-D-glucopyranoside ligase</fullName>
        <ecNumber evidence="5">6.3.1.13</ecNumber>
    </recommendedName>
    <alternativeName>
        <fullName evidence="12">Mycothiol ligase</fullName>
    </alternativeName>
</protein>
<dbReference type="GO" id="GO:0010125">
    <property type="term" value="P:mycothiol biosynthetic process"/>
    <property type="evidence" value="ECO:0007669"/>
    <property type="project" value="InterPro"/>
</dbReference>
<dbReference type="RefSeq" id="WP_167147862.1">
    <property type="nucleotide sequence ID" value="NZ_JAAMOX010000001.1"/>
</dbReference>
<name>A0A7X5TST4_9MICO</name>
<evidence type="ECO:0000256" key="13">
    <source>
        <dbReference type="ARBA" id="ARBA00048350"/>
    </source>
</evidence>
<accession>A0A7X5TST4</accession>
<dbReference type="PRINTS" id="PR00983">
    <property type="entry name" value="TRNASYNTHCYS"/>
</dbReference>
<dbReference type="EC" id="6.3.1.13" evidence="5"/>
<dbReference type="Gene3D" id="1.20.120.640">
    <property type="entry name" value="Anticodon-binding domain of a subclass of class I aminoacyl-tRNA synthetases"/>
    <property type="match status" value="1"/>
</dbReference>
<dbReference type="Proteomes" id="UP000541033">
    <property type="component" value="Unassembled WGS sequence"/>
</dbReference>
<evidence type="ECO:0000256" key="4">
    <source>
        <dbReference type="ARBA" id="ARBA00011245"/>
    </source>
</evidence>
<dbReference type="PANTHER" id="PTHR10890:SF3">
    <property type="entry name" value="CYSTEINE--TRNA LIGASE, CYTOPLASMIC"/>
    <property type="match status" value="1"/>
</dbReference>
<comment type="function">
    <text evidence="2">Catalyzes the ATP-dependent condensation of GlcN-Ins and L-cysteine to form L-Cys-GlcN-Ins.</text>
</comment>
<proteinExistence type="inferred from homology"/>
<dbReference type="AlphaFoldDB" id="A0A7X5TST4"/>
<evidence type="ECO:0000313" key="15">
    <source>
        <dbReference type="EMBL" id="NIH52794.1"/>
    </source>
</evidence>
<evidence type="ECO:0000256" key="11">
    <source>
        <dbReference type="ARBA" id="ARBA00022840"/>
    </source>
</evidence>
<comment type="caution">
    <text evidence="15">The sequence shown here is derived from an EMBL/GenBank/DDBJ whole genome shotgun (WGS) entry which is preliminary data.</text>
</comment>
<evidence type="ECO:0000256" key="1">
    <source>
        <dbReference type="ARBA" id="ARBA00001947"/>
    </source>
</evidence>
<evidence type="ECO:0000256" key="6">
    <source>
        <dbReference type="ARBA" id="ARBA00020068"/>
    </source>
</evidence>
<keyword evidence="7 15" id="KW-0436">Ligase</keyword>
<evidence type="ECO:0000259" key="14">
    <source>
        <dbReference type="Pfam" id="PF01406"/>
    </source>
</evidence>
<evidence type="ECO:0000256" key="7">
    <source>
        <dbReference type="ARBA" id="ARBA00022598"/>
    </source>
</evidence>
<feature type="domain" description="tRNA synthetases class I catalytic" evidence="14">
    <location>
        <begin position="38"/>
        <end position="341"/>
    </location>
</feature>
<keyword evidence="10" id="KW-0862">Zinc</keyword>
<dbReference type="EMBL" id="JAAMOX010000001">
    <property type="protein sequence ID" value="NIH52794.1"/>
    <property type="molecule type" value="Genomic_DNA"/>
</dbReference>
<comment type="subunit">
    <text evidence="4">Monomer.</text>
</comment>
<evidence type="ECO:0000256" key="10">
    <source>
        <dbReference type="ARBA" id="ARBA00022833"/>
    </source>
</evidence>
<dbReference type="NCBIfam" id="TIGR03447">
    <property type="entry name" value="mycothiol_MshC"/>
    <property type="match status" value="1"/>
</dbReference>
<evidence type="ECO:0000256" key="5">
    <source>
        <dbReference type="ARBA" id="ARBA00012088"/>
    </source>
</evidence>
<dbReference type="GO" id="GO:0046872">
    <property type="term" value="F:metal ion binding"/>
    <property type="evidence" value="ECO:0007669"/>
    <property type="project" value="UniProtKB-KW"/>
</dbReference>
<evidence type="ECO:0000256" key="3">
    <source>
        <dbReference type="ARBA" id="ARBA00007723"/>
    </source>
</evidence>
<dbReference type="GO" id="GO:0005524">
    <property type="term" value="F:ATP binding"/>
    <property type="evidence" value="ECO:0007669"/>
    <property type="project" value="UniProtKB-KW"/>
</dbReference>
<reference evidence="15 16" key="1">
    <citation type="submission" date="2020-02" db="EMBL/GenBank/DDBJ databases">
        <title>Sequencing the genomes of 1000 actinobacteria strains.</title>
        <authorList>
            <person name="Klenk H.-P."/>
        </authorList>
    </citation>
    <scope>NUCLEOTIDE SEQUENCE [LARGE SCALE GENOMIC DNA]</scope>
    <source>
        <strain evidence="15 16">DSM 27960</strain>
    </source>
</reference>
<keyword evidence="11" id="KW-0067">ATP-binding</keyword>
<organism evidence="15 16">
    <name type="scientific">Lysinibacter cavernae</name>
    <dbReference type="NCBI Taxonomy" id="1640652"/>
    <lineage>
        <taxon>Bacteria</taxon>
        <taxon>Bacillati</taxon>
        <taxon>Actinomycetota</taxon>
        <taxon>Actinomycetes</taxon>
        <taxon>Micrococcales</taxon>
        <taxon>Microbacteriaceae</taxon>
        <taxon>Lysinibacter</taxon>
    </lineage>
</organism>
<evidence type="ECO:0000256" key="2">
    <source>
        <dbReference type="ARBA" id="ARBA00003679"/>
    </source>
</evidence>
<evidence type="ECO:0000256" key="9">
    <source>
        <dbReference type="ARBA" id="ARBA00022741"/>
    </source>
</evidence>
<evidence type="ECO:0000256" key="8">
    <source>
        <dbReference type="ARBA" id="ARBA00022723"/>
    </source>
</evidence>
<dbReference type="SUPFAM" id="SSF52374">
    <property type="entry name" value="Nucleotidylyl transferase"/>
    <property type="match status" value="1"/>
</dbReference>
<dbReference type="InterPro" id="IPR024909">
    <property type="entry name" value="Cys-tRNA/MSH_ligase"/>
</dbReference>
<keyword evidence="9" id="KW-0547">Nucleotide-binding</keyword>
<dbReference type="GO" id="GO:0006423">
    <property type="term" value="P:cysteinyl-tRNA aminoacylation"/>
    <property type="evidence" value="ECO:0007669"/>
    <property type="project" value="TreeGrafter"/>
</dbReference>
<comment type="cofactor">
    <cofactor evidence="1">
        <name>Zn(2+)</name>
        <dbReference type="ChEBI" id="CHEBI:29105"/>
    </cofactor>
</comment>
<dbReference type="InterPro" id="IPR032678">
    <property type="entry name" value="tRNA-synt_1_cat_dom"/>
</dbReference>
<dbReference type="GO" id="GO:0004817">
    <property type="term" value="F:cysteine-tRNA ligase activity"/>
    <property type="evidence" value="ECO:0007669"/>
    <property type="project" value="TreeGrafter"/>
</dbReference>
<keyword evidence="8" id="KW-0479">Metal-binding</keyword>